<dbReference type="GO" id="GO:0003723">
    <property type="term" value="F:RNA binding"/>
    <property type="evidence" value="ECO:0007669"/>
    <property type="project" value="InterPro"/>
</dbReference>
<dbReference type="Pfam" id="PF01535">
    <property type="entry name" value="PPR"/>
    <property type="match status" value="1"/>
</dbReference>
<gene>
    <name evidence="6" type="ORF">Nepgr_005235</name>
</gene>
<feature type="repeat" description="PPR" evidence="3">
    <location>
        <begin position="220"/>
        <end position="254"/>
    </location>
</feature>
<dbReference type="PANTHER" id="PTHR47926">
    <property type="entry name" value="PENTATRICOPEPTIDE REPEAT-CONTAINING PROTEIN"/>
    <property type="match status" value="1"/>
</dbReference>
<dbReference type="PANTHER" id="PTHR47926:SF353">
    <property type="entry name" value="DYW DOMAIN-CONTAINING PROTEIN"/>
    <property type="match status" value="1"/>
</dbReference>
<keyword evidence="7" id="KW-1185">Reference proteome</keyword>
<dbReference type="Proteomes" id="UP001279734">
    <property type="component" value="Unassembled WGS sequence"/>
</dbReference>
<dbReference type="InterPro" id="IPR032867">
    <property type="entry name" value="DYW_dom"/>
</dbReference>
<feature type="domain" description="DYW" evidence="5">
    <location>
        <begin position="411"/>
        <end position="503"/>
    </location>
</feature>
<dbReference type="InterPro" id="IPR011990">
    <property type="entry name" value="TPR-like_helical_dom_sf"/>
</dbReference>
<dbReference type="NCBIfam" id="TIGR00756">
    <property type="entry name" value="PPR"/>
    <property type="match status" value="1"/>
</dbReference>
<evidence type="ECO:0000256" key="2">
    <source>
        <dbReference type="ARBA" id="ARBA00022737"/>
    </source>
</evidence>
<proteinExistence type="inferred from homology"/>
<dbReference type="EMBL" id="BSYO01000004">
    <property type="protein sequence ID" value="GMH03396.1"/>
    <property type="molecule type" value="Genomic_DNA"/>
</dbReference>
<accession>A0AAD3S395</accession>
<sequence>MTTSTSLNRAEDSIIFSPFHSELRSLRFLRISSPRCSFSLNPLPCSRSLCIYAIPNDYRNPHQSNPNPGVYRRNTPRPSTENPSAPHGNNNQPSNRSRQSLDKQNTSRLNGQKEEFPSKNIEPNVPPDVDLMSLCQEGRIKEAIDYMAQGVFADYRTFSAILDSITSPESLEQGKRVNGLLRRSPFGNAVELNNKLIEMYGKCGSMKNARQVFDRMCERTTDSWNLMIHGYAANGQGEDGLMLFERMKKLKVQANGESFIAVLSAFASKGALEEGLIQFESIRHEYGIVLGNEHYMGVIDVLGRAGHLNEAMEFMTNLAVEPTTELWKALMKIAQIHGDIDLEDRAEELMVSLDPSKAIANRIPAPPPKLQAAINMLGEKDHICQFDSENSYKVEENGKLKGLNGHLREAGYVPDTRYVLHDIDQEAKEKALLYHSERLAIAYGLISTPPRTPLRVIKNLRICGDCHNAIKIMSKIVGRELIVRDNKRFHHFKDGICSCRDYW</sequence>
<dbReference type="Pfam" id="PF13041">
    <property type="entry name" value="PPR_2"/>
    <property type="match status" value="1"/>
</dbReference>
<dbReference type="GO" id="GO:0009451">
    <property type="term" value="P:RNA modification"/>
    <property type="evidence" value="ECO:0007669"/>
    <property type="project" value="InterPro"/>
</dbReference>
<dbReference type="AlphaFoldDB" id="A0AAD3S395"/>
<reference evidence="6" key="1">
    <citation type="submission" date="2023-05" db="EMBL/GenBank/DDBJ databases">
        <title>Nepenthes gracilis genome sequencing.</title>
        <authorList>
            <person name="Fukushima K."/>
        </authorList>
    </citation>
    <scope>NUCLEOTIDE SEQUENCE</scope>
    <source>
        <strain evidence="6">SING2019-196</strain>
    </source>
</reference>
<evidence type="ECO:0000256" key="4">
    <source>
        <dbReference type="SAM" id="MobiDB-lite"/>
    </source>
</evidence>
<evidence type="ECO:0000256" key="3">
    <source>
        <dbReference type="PROSITE-ProRule" id="PRU00708"/>
    </source>
</evidence>
<evidence type="ECO:0000313" key="7">
    <source>
        <dbReference type="Proteomes" id="UP001279734"/>
    </source>
</evidence>
<dbReference type="InterPro" id="IPR046960">
    <property type="entry name" value="PPR_At4g14850-like_plant"/>
</dbReference>
<dbReference type="FunFam" id="1.25.40.10:FF:000031">
    <property type="entry name" value="Pentatricopeptide repeat-containing protein mitochondrial"/>
    <property type="match status" value="1"/>
</dbReference>
<comment type="similarity">
    <text evidence="1">Belongs to the PPR family. PCMP-H subfamily.</text>
</comment>
<dbReference type="GO" id="GO:0008270">
    <property type="term" value="F:zinc ion binding"/>
    <property type="evidence" value="ECO:0007669"/>
    <property type="project" value="InterPro"/>
</dbReference>
<dbReference type="Gene3D" id="1.25.40.10">
    <property type="entry name" value="Tetratricopeptide repeat domain"/>
    <property type="match status" value="1"/>
</dbReference>
<keyword evidence="2" id="KW-0677">Repeat</keyword>
<evidence type="ECO:0000256" key="1">
    <source>
        <dbReference type="ARBA" id="ARBA00006643"/>
    </source>
</evidence>
<evidence type="ECO:0000259" key="5">
    <source>
        <dbReference type="Pfam" id="PF14432"/>
    </source>
</evidence>
<dbReference type="Pfam" id="PF14432">
    <property type="entry name" value="DYW_deaminase"/>
    <property type="match status" value="1"/>
</dbReference>
<protein>
    <recommendedName>
        <fullName evidence="5">DYW domain-containing protein</fullName>
    </recommendedName>
</protein>
<organism evidence="6 7">
    <name type="scientific">Nepenthes gracilis</name>
    <name type="common">Slender pitcher plant</name>
    <dbReference type="NCBI Taxonomy" id="150966"/>
    <lineage>
        <taxon>Eukaryota</taxon>
        <taxon>Viridiplantae</taxon>
        <taxon>Streptophyta</taxon>
        <taxon>Embryophyta</taxon>
        <taxon>Tracheophyta</taxon>
        <taxon>Spermatophyta</taxon>
        <taxon>Magnoliopsida</taxon>
        <taxon>eudicotyledons</taxon>
        <taxon>Gunneridae</taxon>
        <taxon>Pentapetalae</taxon>
        <taxon>Caryophyllales</taxon>
        <taxon>Nepenthaceae</taxon>
        <taxon>Nepenthes</taxon>
    </lineage>
</organism>
<comment type="caution">
    <text evidence="6">The sequence shown here is derived from an EMBL/GenBank/DDBJ whole genome shotgun (WGS) entry which is preliminary data.</text>
</comment>
<name>A0AAD3S395_NEPGR</name>
<feature type="compositionally biased region" description="Low complexity" evidence="4">
    <location>
        <begin position="89"/>
        <end position="98"/>
    </location>
</feature>
<evidence type="ECO:0000313" key="6">
    <source>
        <dbReference type="EMBL" id="GMH03396.1"/>
    </source>
</evidence>
<dbReference type="InterPro" id="IPR002885">
    <property type="entry name" value="PPR_rpt"/>
</dbReference>
<feature type="region of interest" description="Disordered" evidence="4">
    <location>
        <begin position="57"/>
        <end position="128"/>
    </location>
</feature>
<dbReference type="PROSITE" id="PS51375">
    <property type="entry name" value="PPR"/>
    <property type="match status" value="1"/>
</dbReference>